<sequence>MDRPPADPAKLLSSWRDWETEASTPGRVVADLKTGGMRDIIEHLAGDPDATGPEGTDATAMLASWMEWETGNRPPLPLLEVLRDEGAPVLLESLAQAAASGDASA</sequence>
<accession>A0AAE9Y586</accession>
<dbReference type="AlphaFoldDB" id="A0AAE9Y586"/>
<gene>
    <name evidence="1" type="ORF">PO878_19115</name>
</gene>
<protein>
    <submittedName>
        <fullName evidence="1">Uncharacterized protein</fullName>
    </submittedName>
</protein>
<dbReference type="Proteomes" id="UP001216390">
    <property type="component" value="Chromosome"/>
</dbReference>
<keyword evidence="2" id="KW-1185">Reference proteome</keyword>
<dbReference type="KEGG" id="ima:PO878_19115"/>
<evidence type="ECO:0000313" key="1">
    <source>
        <dbReference type="EMBL" id="WCO66612.1"/>
    </source>
</evidence>
<organism evidence="1 2">
    <name type="scientific">Iamia majanohamensis</name>
    <dbReference type="NCBI Taxonomy" id="467976"/>
    <lineage>
        <taxon>Bacteria</taxon>
        <taxon>Bacillati</taxon>
        <taxon>Actinomycetota</taxon>
        <taxon>Acidimicrobiia</taxon>
        <taxon>Acidimicrobiales</taxon>
        <taxon>Iamiaceae</taxon>
        <taxon>Iamia</taxon>
    </lineage>
</organism>
<dbReference type="RefSeq" id="WP_272736135.1">
    <property type="nucleotide sequence ID" value="NZ_CP116942.1"/>
</dbReference>
<reference evidence="1" key="1">
    <citation type="submission" date="2023-01" db="EMBL/GenBank/DDBJ databases">
        <title>The diversity of Class Acidimicrobiia in South China Sea sediment environments and the proposal of Iamia marina sp. nov., a novel species of the genus Iamia.</title>
        <authorList>
            <person name="He Y."/>
            <person name="Tian X."/>
        </authorList>
    </citation>
    <scope>NUCLEOTIDE SEQUENCE</scope>
    <source>
        <strain evidence="1">DSM 19957</strain>
    </source>
</reference>
<evidence type="ECO:0000313" key="2">
    <source>
        <dbReference type="Proteomes" id="UP001216390"/>
    </source>
</evidence>
<name>A0AAE9Y586_9ACTN</name>
<dbReference type="EMBL" id="CP116942">
    <property type="protein sequence ID" value="WCO66612.1"/>
    <property type="molecule type" value="Genomic_DNA"/>
</dbReference>
<proteinExistence type="predicted"/>